<gene>
    <name evidence="2" type="ORF">JOF55_003122</name>
</gene>
<keyword evidence="3" id="KW-1185">Reference proteome</keyword>
<accession>A0AAE3ZFI7</accession>
<dbReference type="Proteomes" id="UP001180845">
    <property type="component" value="Unassembled WGS sequence"/>
</dbReference>
<evidence type="ECO:0000313" key="2">
    <source>
        <dbReference type="EMBL" id="MDR7302941.1"/>
    </source>
</evidence>
<dbReference type="RefSeq" id="WP_310274896.1">
    <property type="nucleotide sequence ID" value="NZ_JAVDXW010000001.1"/>
</dbReference>
<proteinExistence type="predicted"/>
<comment type="caution">
    <text evidence="2">The sequence shown here is derived from an EMBL/GenBank/DDBJ whole genome shotgun (WGS) entry which is preliminary data.</text>
</comment>
<sequence length="121" mass="12532">MAKDGHPSQIIKAHDSPHGDGWSMPSASTPDEAASLVAAQVADGADCIKVMIEEGTVPVHPGLPVMTTDTLRAGVDQAHQLGKTVIAHAMTVKATEQAFITRCSCSSGPGGRWASCLTAKR</sequence>
<dbReference type="SUPFAM" id="SSF51556">
    <property type="entry name" value="Metallo-dependent hydrolases"/>
    <property type="match status" value="1"/>
</dbReference>
<feature type="compositionally biased region" description="Basic and acidic residues" evidence="1">
    <location>
        <begin position="1"/>
        <end position="18"/>
    </location>
</feature>
<organism evidence="2 3">
    <name type="scientific">Haloactinomyces albus</name>
    <dbReference type="NCBI Taxonomy" id="1352928"/>
    <lineage>
        <taxon>Bacteria</taxon>
        <taxon>Bacillati</taxon>
        <taxon>Actinomycetota</taxon>
        <taxon>Actinomycetes</taxon>
        <taxon>Actinopolysporales</taxon>
        <taxon>Actinopolysporaceae</taxon>
        <taxon>Haloactinomyces</taxon>
    </lineage>
</organism>
<protein>
    <submittedName>
        <fullName evidence="2">Imidazolonepropionase-like amidohydrolase</fullName>
    </submittedName>
</protein>
<dbReference type="InterPro" id="IPR032466">
    <property type="entry name" value="Metal_Hydrolase"/>
</dbReference>
<dbReference type="Gene3D" id="3.20.20.140">
    <property type="entry name" value="Metal-dependent hydrolases"/>
    <property type="match status" value="1"/>
</dbReference>
<evidence type="ECO:0000313" key="3">
    <source>
        <dbReference type="Proteomes" id="UP001180845"/>
    </source>
</evidence>
<dbReference type="EMBL" id="JAVDXW010000001">
    <property type="protein sequence ID" value="MDR7302941.1"/>
    <property type="molecule type" value="Genomic_DNA"/>
</dbReference>
<feature type="region of interest" description="Disordered" evidence="1">
    <location>
        <begin position="1"/>
        <end position="32"/>
    </location>
</feature>
<evidence type="ECO:0000256" key="1">
    <source>
        <dbReference type="SAM" id="MobiDB-lite"/>
    </source>
</evidence>
<dbReference type="AlphaFoldDB" id="A0AAE3ZFI7"/>
<name>A0AAE3ZFI7_9ACTN</name>
<reference evidence="2" key="1">
    <citation type="submission" date="2023-07" db="EMBL/GenBank/DDBJ databases">
        <title>Sequencing the genomes of 1000 actinobacteria strains.</title>
        <authorList>
            <person name="Klenk H.-P."/>
        </authorList>
    </citation>
    <scope>NUCLEOTIDE SEQUENCE</scope>
    <source>
        <strain evidence="2">DSM 45977</strain>
    </source>
</reference>